<dbReference type="Gene3D" id="3.40.605.10">
    <property type="entry name" value="Aldehyde Dehydrogenase, Chain A, domain 1"/>
    <property type="match status" value="1"/>
</dbReference>
<evidence type="ECO:0000256" key="3">
    <source>
        <dbReference type="ARBA" id="ARBA00023002"/>
    </source>
</evidence>
<dbReference type="InterPro" id="IPR047110">
    <property type="entry name" value="GABD/Sad-like"/>
</dbReference>
<feature type="domain" description="Aldehyde dehydrogenase" evidence="4">
    <location>
        <begin position="3"/>
        <end position="447"/>
    </location>
</feature>
<name>A0ABW3KBR0_9BACT</name>
<dbReference type="Pfam" id="PF00171">
    <property type="entry name" value="Aldedh"/>
    <property type="match status" value="1"/>
</dbReference>
<evidence type="ECO:0000313" key="6">
    <source>
        <dbReference type="Proteomes" id="UP001597112"/>
    </source>
</evidence>
<organism evidence="5 6">
    <name type="scientific">Ohtaekwangia kribbensis</name>
    <dbReference type="NCBI Taxonomy" id="688913"/>
    <lineage>
        <taxon>Bacteria</taxon>
        <taxon>Pseudomonadati</taxon>
        <taxon>Bacteroidota</taxon>
        <taxon>Cytophagia</taxon>
        <taxon>Cytophagales</taxon>
        <taxon>Fulvivirgaceae</taxon>
        <taxon>Ohtaekwangia</taxon>
    </lineage>
</organism>
<dbReference type="PANTHER" id="PTHR43217">
    <property type="entry name" value="SUCCINATE SEMIALDEHYDE DEHYDROGENASE [NAD(P)+] SAD"/>
    <property type="match status" value="1"/>
</dbReference>
<dbReference type="InterPro" id="IPR016163">
    <property type="entry name" value="Ald_DH_C"/>
</dbReference>
<dbReference type="InterPro" id="IPR016162">
    <property type="entry name" value="Ald_DH_N"/>
</dbReference>
<dbReference type="PANTHER" id="PTHR43217:SF1">
    <property type="entry name" value="SUCCINATE SEMIALDEHYDE DEHYDROGENASE [NAD(P)+] SAD"/>
    <property type="match status" value="1"/>
</dbReference>
<evidence type="ECO:0000256" key="2">
    <source>
        <dbReference type="ARBA" id="ARBA00022857"/>
    </source>
</evidence>
<gene>
    <name evidence="5" type="ORF">ACFQ21_28935</name>
</gene>
<keyword evidence="6" id="KW-1185">Reference proteome</keyword>
<accession>A0ABW3KBR0</accession>
<dbReference type="InterPro" id="IPR015590">
    <property type="entry name" value="Aldehyde_DH_dom"/>
</dbReference>
<protein>
    <submittedName>
        <fullName evidence="5">NAD-dependent succinate-semialdehyde dehydrogenase</fullName>
    </submittedName>
</protein>
<proteinExistence type="inferred from homology"/>
<evidence type="ECO:0000313" key="5">
    <source>
        <dbReference type="EMBL" id="MFD1003385.1"/>
    </source>
</evidence>
<evidence type="ECO:0000256" key="1">
    <source>
        <dbReference type="ARBA" id="ARBA00009986"/>
    </source>
</evidence>
<keyword evidence="3" id="KW-0560">Oxidoreductase</keyword>
<keyword evidence="2" id="KW-0521">NADP</keyword>
<evidence type="ECO:0000259" key="4">
    <source>
        <dbReference type="Pfam" id="PF00171"/>
    </source>
</evidence>
<dbReference type="RefSeq" id="WP_377586039.1">
    <property type="nucleotide sequence ID" value="NZ_JBHTKA010000016.1"/>
</dbReference>
<dbReference type="CDD" id="cd07100">
    <property type="entry name" value="ALDH_SSADH1_GabD1"/>
    <property type="match status" value="1"/>
</dbReference>
<dbReference type="Proteomes" id="UP001597112">
    <property type="component" value="Unassembled WGS sequence"/>
</dbReference>
<comment type="similarity">
    <text evidence="1">Belongs to the aldehyde dehydrogenase family.</text>
</comment>
<dbReference type="Gene3D" id="3.40.309.10">
    <property type="entry name" value="Aldehyde Dehydrogenase, Chain A, domain 2"/>
    <property type="match status" value="1"/>
</dbReference>
<dbReference type="InterPro" id="IPR016161">
    <property type="entry name" value="Ald_DH/histidinol_DH"/>
</dbReference>
<sequence>MLKSIHPFDQSVIDEFPVLTVHDIQAKLDKATLAFSHWKKTTFAQRSDVLLKAAAILRKNKEDYARIITWEMGKVISESRAEVEKCAVGCEYFARHAEAFLADKIIKTEAYKSLVAHQPIGAVLAIMPWNFPFWQVFRYAAPALMAGNVGLLKHASNVTRCSMTIEKIFHEAGIPDGVFQSLLIDNSAVESILEAKIVQGVALTGSEAAGSKVGALAGKNIKKSVLELGGSDPFIVLEDADLDLTVKIATQSRMQNAGQSCIAAKRFIVHQKIKDEFVDRFRQSIDALQQGNPFDEKITTGPLARVDLAEELEKQLKQSVLQGAQLVTGGERDGSNFRPALLNNVKPGIPAFDEETFGPLAAVTTAASDQEAIAFANASRYGLGASVWTKDRERGERVAREIDAGSVFINALMKSDARLPFGGIKKSGYGRELSEEGIHEFVNIKTISIA</sequence>
<dbReference type="SUPFAM" id="SSF53720">
    <property type="entry name" value="ALDH-like"/>
    <property type="match status" value="1"/>
</dbReference>
<comment type="caution">
    <text evidence="5">The sequence shown here is derived from an EMBL/GenBank/DDBJ whole genome shotgun (WGS) entry which is preliminary data.</text>
</comment>
<dbReference type="EMBL" id="JBHTKA010000016">
    <property type="protein sequence ID" value="MFD1003385.1"/>
    <property type="molecule type" value="Genomic_DNA"/>
</dbReference>
<dbReference type="InterPro" id="IPR044148">
    <property type="entry name" value="ALDH_GabD1-like"/>
</dbReference>
<reference evidence="6" key="1">
    <citation type="journal article" date="2019" name="Int. J. Syst. Evol. Microbiol.">
        <title>The Global Catalogue of Microorganisms (GCM) 10K type strain sequencing project: providing services to taxonomists for standard genome sequencing and annotation.</title>
        <authorList>
            <consortium name="The Broad Institute Genomics Platform"/>
            <consortium name="The Broad Institute Genome Sequencing Center for Infectious Disease"/>
            <person name="Wu L."/>
            <person name="Ma J."/>
        </authorList>
    </citation>
    <scope>NUCLEOTIDE SEQUENCE [LARGE SCALE GENOMIC DNA]</scope>
    <source>
        <strain evidence="6">CCUG 58938</strain>
    </source>
</reference>